<name>A0A4S4M4I6_9AGAM</name>
<reference evidence="2 3" key="1">
    <citation type="submission" date="2019-02" db="EMBL/GenBank/DDBJ databases">
        <title>Genome sequencing of the rare red list fungi Bondarzewia mesenterica.</title>
        <authorList>
            <person name="Buettner E."/>
            <person name="Kellner H."/>
        </authorList>
    </citation>
    <scope>NUCLEOTIDE SEQUENCE [LARGE SCALE GENOMIC DNA]</scope>
    <source>
        <strain evidence="2 3">DSM 108281</strain>
    </source>
</reference>
<gene>
    <name evidence="2" type="ORF">EW146_g1938</name>
</gene>
<accession>A0A4S4M4I6</accession>
<feature type="region of interest" description="Disordered" evidence="1">
    <location>
        <begin position="1"/>
        <end position="128"/>
    </location>
</feature>
<evidence type="ECO:0000313" key="3">
    <source>
        <dbReference type="Proteomes" id="UP000310158"/>
    </source>
</evidence>
<organism evidence="2 3">
    <name type="scientific">Bondarzewia mesenterica</name>
    <dbReference type="NCBI Taxonomy" id="1095465"/>
    <lineage>
        <taxon>Eukaryota</taxon>
        <taxon>Fungi</taxon>
        <taxon>Dikarya</taxon>
        <taxon>Basidiomycota</taxon>
        <taxon>Agaricomycotina</taxon>
        <taxon>Agaricomycetes</taxon>
        <taxon>Russulales</taxon>
        <taxon>Bondarzewiaceae</taxon>
        <taxon>Bondarzewia</taxon>
    </lineage>
</organism>
<sequence length="128" mass="14353">MSANIHLYQPRSARTGRGESSHAPPDTNFAFAHSTKSSIVDGHAAVRPTKRRSIKADSWASKVKEKQSIQNHDNKDASTRDPNASSKRAINAKRTGAWIRKGRFDERQRQRRVEPDTTTASERSQSRA</sequence>
<keyword evidence="3" id="KW-1185">Reference proteome</keyword>
<dbReference type="AlphaFoldDB" id="A0A4S4M4I6"/>
<proteinExistence type="predicted"/>
<evidence type="ECO:0000313" key="2">
    <source>
        <dbReference type="EMBL" id="THH19181.1"/>
    </source>
</evidence>
<protein>
    <submittedName>
        <fullName evidence="2">Uncharacterized protein</fullName>
    </submittedName>
</protein>
<evidence type="ECO:0000256" key="1">
    <source>
        <dbReference type="SAM" id="MobiDB-lite"/>
    </source>
</evidence>
<dbReference type="Proteomes" id="UP000310158">
    <property type="component" value="Unassembled WGS sequence"/>
</dbReference>
<feature type="compositionally biased region" description="Basic and acidic residues" evidence="1">
    <location>
        <begin position="102"/>
        <end position="115"/>
    </location>
</feature>
<feature type="compositionally biased region" description="Basic and acidic residues" evidence="1">
    <location>
        <begin position="62"/>
        <end position="79"/>
    </location>
</feature>
<dbReference type="EMBL" id="SGPL01000053">
    <property type="protein sequence ID" value="THH19181.1"/>
    <property type="molecule type" value="Genomic_DNA"/>
</dbReference>
<feature type="compositionally biased region" description="Polar residues" evidence="1">
    <location>
        <begin position="116"/>
        <end position="128"/>
    </location>
</feature>
<comment type="caution">
    <text evidence="2">The sequence shown here is derived from an EMBL/GenBank/DDBJ whole genome shotgun (WGS) entry which is preliminary data.</text>
</comment>